<gene>
    <name evidence="2" type="ORF">ETAA8_17710</name>
</gene>
<feature type="signal peptide" evidence="1">
    <location>
        <begin position="1"/>
        <end position="23"/>
    </location>
</feature>
<evidence type="ECO:0000313" key="3">
    <source>
        <dbReference type="Proteomes" id="UP000315017"/>
    </source>
</evidence>
<dbReference type="RefSeq" id="WP_202921685.1">
    <property type="nucleotide sequence ID" value="NZ_CP036274.1"/>
</dbReference>
<organism evidence="2 3">
    <name type="scientific">Anatilimnocola aggregata</name>
    <dbReference type="NCBI Taxonomy" id="2528021"/>
    <lineage>
        <taxon>Bacteria</taxon>
        <taxon>Pseudomonadati</taxon>
        <taxon>Planctomycetota</taxon>
        <taxon>Planctomycetia</taxon>
        <taxon>Pirellulales</taxon>
        <taxon>Pirellulaceae</taxon>
        <taxon>Anatilimnocola</taxon>
    </lineage>
</organism>
<dbReference type="EMBL" id="CP036274">
    <property type="protein sequence ID" value="QDU26690.1"/>
    <property type="molecule type" value="Genomic_DNA"/>
</dbReference>
<sequence precursor="true">MLKNVKYAALSAVALLVSVPFLLDSTAQEGKLAPSPAAVAATPPASSAPDLYDPAFDRYVDLMMLGRAWDQLDAALMTDCALQLAEGERILMRSHKAVSSKQLLELASKVAADKRDLATLDRLAKVCESTKNTEALTQVTAARKLAGASRKIDPAMSLSVAETSPEQLALYQNAINGARGAGIVGDASYFENLDAGLNDKTSVLGTLSESQRVHLKRIMGEARSAMPKEGDQPLSETLTKLKQASRGPGIGGILHGVSDIVNGGHHGGGYGGHHGGYGGGYGGHHGGGYGGHHGGYGGGYGGHHGGGYGGHHGGGHHGGGHGWHP</sequence>
<reference evidence="2 3" key="1">
    <citation type="submission" date="2019-02" db="EMBL/GenBank/DDBJ databases">
        <title>Deep-cultivation of Planctomycetes and their phenomic and genomic characterization uncovers novel biology.</title>
        <authorList>
            <person name="Wiegand S."/>
            <person name="Jogler M."/>
            <person name="Boedeker C."/>
            <person name="Pinto D."/>
            <person name="Vollmers J."/>
            <person name="Rivas-Marin E."/>
            <person name="Kohn T."/>
            <person name="Peeters S.H."/>
            <person name="Heuer A."/>
            <person name="Rast P."/>
            <person name="Oberbeckmann S."/>
            <person name="Bunk B."/>
            <person name="Jeske O."/>
            <person name="Meyerdierks A."/>
            <person name="Storesund J.E."/>
            <person name="Kallscheuer N."/>
            <person name="Luecker S."/>
            <person name="Lage O.M."/>
            <person name="Pohl T."/>
            <person name="Merkel B.J."/>
            <person name="Hornburger P."/>
            <person name="Mueller R.-W."/>
            <person name="Bruemmer F."/>
            <person name="Labrenz M."/>
            <person name="Spormann A.M."/>
            <person name="Op den Camp H."/>
            <person name="Overmann J."/>
            <person name="Amann R."/>
            <person name="Jetten M.S.M."/>
            <person name="Mascher T."/>
            <person name="Medema M.H."/>
            <person name="Devos D.P."/>
            <person name="Kaster A.-K."/>
            <person name="Ovreas L."/>
            <person name="Rohde M."/>
            <person name="Galperin M.Y."/>
            <person name="Jogler C."/>
        </authorList>
    </citation>
    <scope>NUCLEOTIDE SEQUENCE [LARGE SCALE GENOMIC DNA]</scope>
    <source>
        <strain evidence="2 3">ETA_A8</strain>
    </source>
</reference>
<keyword evidence="3" id="KW-1185">Reference proteome</keyword>
<dbReference type="KEGG" id="aagg:ETAA8_17710"/>
<keyword evidence="1" id="KW-0732">Signal</keyword>
<dbReference type="Proteomes" id="UP000315017">
    <property type="component" value="Chromosome"/>
</dbReference>
<accession>A0A517Y8Y3</accession>
<protein>
    <submittedName>
        <fullName evidence="2">Uncharacterized protein</fullName>
    </submittedName>
</protein>
<evidence type="ECO:0000313" key="2">
    <source>
        <dbReference type="EMBL" id="QDU26690.1"/>
    </source>
</evidence>
<dbReference type="AlphaFoldDB" id="A0A517Y8Y3"/>
<proteinExistence type="predicted"/>
<evidence type="ECO:0000256" key="1">
    <source>
        <dbReference type="SAM" id="SignalP"/>
    </source>
</evidence>
<feature type="chain" id="PRO_5022069166" evidence="1">
    <location>
        <begin position="24"/>
        <end position="325"/>
    </location>
</feature>
<name>A0A517Y8Y3_9BACT</name>